<evidence type="ECO:0000313" key="3">
    <source>
        <dbReference type="Proteomes" id="UP000785679"/>
    </source>
</evidence>
<evidence type="ECO:0008006" key="4">
    <source>
        <dbReference type="Google" id="ProtNLM"/>
    </source>
</evidence>
<comment type="caution">
    <text evidence="2">The sequence shown here is derived from an EMBL/GenBank/DDBJ whole genome shotgun (WGS) entry which is preliminary data.</text>
</comment>
<keyword evidence="3" id="KW-1185">Reference proteome</keyword>
<protein>
    <recommendedName>
        <fullName evidence="4">Transmembrane protein</fullName>
    </recommendedName>
</protein>
<sequence length="168" mass="19494">MEIQLTKQQLPSSNTLQTFSEDKQDKSYFDEIEMDESQQNSTTKFNQGISEKSHIIEVKGNLMNTFKSKKGIGNIIQAQIKQSMHEKILQSISDHSSKIITAEDIINMNLSNPDFETEDYYPTFKMSYFVQFLIYHFAFFFACPLFLIFMMATGKYNLLCNLGFWGQS</sequence>
<evidence type="ECO:0000256" key="1">
    <source>
        <dbReference type="SAM" id="Phobius"/>
    </source>
</evidence>
<dbReference type="Proteomes" id="UP000785679">
    <property type="component" value="Unassembled WGS sequence"/>
</dbReference>
<name>A0A8J8NT28_HALGN</name>
<keyword evidence="1" id="KW-0812">Transmembrane</keyword>
<dbReference type="AlphaFoldDB" id="A0A8J8NT28"/>
<accession>A0A8J8NT28</accession>
<organism evidence="2 3">
    <name type="scientific">Halteria grandinella</name>
    <dbReference type="NCBI Taxonomy" id="5974"/>
    <lineage>
        <taxon>Eukaryota</taxon>
        <taxon>Sar</taxon>
        <taxon>Alveolata</taxon>
        <taxon>Ciliophora</taxon>
        <taxon>Intramacronucleata</taxon>
        <taxon>Spirotrichea</taxon>
        <taxon>Stichotrichia</taxon>
        <taxon>Sporadotrichida</taxon>
        <taxon>Halteriidae</taxon>
        <taxon>Halteria</taxon>
    </lineage>
</organism>
<reference evidence="2" key="1">
    <citation type="submission" date="2019-06" db="EMBL/GenBank/DDBJ databases">
        <authorList>
            <person name="Zheng W."/>
        </authorList>
    </citation>
    <scope>NUCLEOTIDE SEQUENCE</scope>
    <source>
        <strain evidence="2">QDHG01</strain>
    </source>
</reference>
<gene>
    <name evidence="2" type="ORF">FGO68_gene1402</name>
</gene>
<dbReference type="EMBL" id="RRYP01006137">
    <property type="protein sequence ID" value="TNV81442.1"/>
    <property type="molecule type" value="Genomic_DNA"/>
</dbReference>
<keyword evidence="1" id="KW-1133">Transmembrane helix</keyword>
<keyword evidence="1" id="KW-0472">Membrane</keyword>
<evidence type="ECO:0000313" key="2">
    <source>
        <dbReference type="EMBL" id="TNV81442.1"/>
    </source>
</evidence>
<feature type="transmembrane region" description="Helical" evidence="1">
    <location>
        <begin position="132"/>
        <end position="152"/>
    </location>
</feature>
<proteinExistence type="predicted"/>